<dbReference type="EMBL" id="SNRY01000056">
    <property type="protein sequence ID" value="KAA6348998.1"/>
    <property type="molecule type" value="Genomic_DNA"/>
</dbReference>
<name>A0A5J4SST1_9ZZZZ</name>
<protein>
    <submittedName>
        <fullName evidence="1">Uncharacterized protein</fullName>
    </submittedName>
</protein>
<evidence type="ECO:0000313" key="1">
    <source>
        <dbReference type="EMBL" id="KAA6348998.1"/>
    </source>
</evidence>
<sequence length="122" mass="14246">MNSEPDKTNELIRWDTSGSPDWMKRIDMDEYEKLAAIGYTPAQIAMYYHVPAAEFDFYFQLIDSPLEYHYRRGQLLQQAKEGLNMSSASATGENVTQAQRFDKLRKEMSYQNSVNQIFFDNP</sequence>
<organism evidence="1">
    <name type="scientific">termite gut metagenome</name>
    <dbReference type="NCBI Taxonomy" id="433724"/>
    <lineage>
        <taxon>unclassified sequences</taxon>
        <taxon>metagenomes</taxon>
        <taxon>organismal metagenomes</taxon>
    </lineage>
</organism>
<proteinExistence type="predicted"/>
<dbReference type="AlphaFoldDB" id="A0A5J4SST1"/>
<gene>
    <name evidence="1" type="ORF">EZS27_003598</name>
</gene>
<accession>A0A5J4SST1</accession>
<comment type="caution">
    <text evidence="1">The sequence shown here is derived from an EMBL/GenBank/DDBJ whole genome shotgun (WGS) entry which is preliminary data.</text>
</comment>
<reference evidence="1" key="1">
    <citation type="submission" date="2019-03" db="EMBL/GenBank/DDBJ databases">
        <title>Single cell metagenomics reveals metabolic interactions within the superorganism composed of flagellate Streblomastix strix and complex community of Bacteroidetes bacteria on its surface.</title>
        <authorList>
            <person name="Treitli S.C."/>
            <person name="Kolisko M."/>
            <person name="Husnik F."/>
            <person name="Keeling P."/>
            <person name="Hampl V."/>
        </authorList>
    </citation>
    <scope>NUCLEOTIDE SEQUENCE</scope>
    <source>
        <strain evidence="1">STM</strain>
    </source>
</reference>